<evidence type="ECO:0000256" key="12">
    <source>
        <dbReference type="SAM" id="Phobius"/>
    </source>
</evidence>
<evidence type="ECO:0000256" key="8">
    <source>
        <dbReference type="ARBA" id="ARBA00023274"/>
    </source>
</evidence>
<dbReference type="InterPro" id="IPR001254">
    <property type="entry name" value="Trypsin_dom"/>
</dbReference>
<dbReference type="PANTHER" id="PTHR23501:SF102">
    <property type="entry name" value="DRUG TRANSPORTER, PUTATIVE (AFU_ORTHOLOGUE AFUA_3G08530)-RELATED"/>
    <property type="match status" value="1"/>
</dbReference>
<dbReference type="InterPro" id="IPR020846">
    <property type="entry name" value="MFS_dom"/>
</dbReference>
<dbReference type="FunFam" id="3.30.720.90:FF:000001">
    <property type="entry name" value="60S ribosomal protein L38"/>
    <property type="match status" value="1"/>
</dbReference>
<name>A0A9W8HYB2_9FUNG</name>
<sequence>MHIFGIIGFVAATLAGVLPAHATDTESLASRATLNGEVPKIAGGEPAAKDKFDFVANLRIDSETRHTLCTGSLIGSNVVLTAGHCIVDSSSTDFYDKTSFTVKFTHKSNDANAEAYAVSKVVGHPDFDLGTLSNDVALLILEDDVPDNVASVIKIYNGDVSKDMSITAAGFGLTDPKNSSSIATELMEVDLKLGTDSYCKGIYGNYDPKYLLCSDGTIGKDTCSGDSGGPLVASADDGDNVALLGSTSFAPVTKANPEGLCAQKGSSGYYVHLSAYLPWIVKEGNLDEDKITISDLASSDEKDSDDDTSSGSAIKRSTSVSIAAFGAKQIQDIKNFLEVTRRKDATGVRVKKNGNVVKFKVRCARYLYTLTVADAQKAIKLRQSLPPGLEVKDVPKASKNRISEAADARLASASESTESDVKPEDNAPSNMESGKDDASVDKASVFKGKRKFGIMLALLLSTFLVGLDTSIISTMLPKISEKFEALSLMAWIVSSFMIGITALLPIYGKLCHIFGYREVLLAAHALFLVGSVICGASTSAGMLIAGRTIAGLGGGGMMTINYIVVGDLVPPAKSIIYMSTFSVMWAVAAVAGPLLGGVFAEKTGFEWGFYINPFVQVFTAVLILIFMRIPRPKTTIVGKLKRIDFVGIATLMAGIVMLQLGLTWGGQDFPWKSAAVIVSLILAVILLVIFVLLEWRFSIEPIMPLRIFQHRNVVLMFVAQITYGLPYYIPPFYIPVYMTIVKNATPINAGLHLISCVLTMAIATIATGMFIRATGVYKSVIVVGSAVYCIGIGLFALWGSNPSNGELIGIPIVFGVGIGMLLQSTIICAQNCARQEDVATTTSLLMSMRMVGGSVGQAVAQTILRNRISPMLDDIAAKYPKYTEVVQGIVSDQSVIWKPDVPADVRDETIDAYVKSLHMVYYVFLAFCGCTVIASVFVKNVPLRKKLDDSENK</sequence>
<evidence type="ECO:0000256" key="2">
    <source>
        <dbReference type="ARBA" id="ARBA00007803"/>
    </source>
</evidence>
<dbReference type="SUPFAM" id="SSF50494">
    <property type="entry name" value="Trypsin-like serine proteases"/>
    <property type="match status" value="1"/>
</dbReference>
<dbReference type="GO" id="GO:0003735">
    <property type="term" value="F:structural constituent of ribosome"/>
    <property type="evidence" value="ECO:0007669"/>
    <property type="project" value="InterPro"/>
</dbReference>
<feature type="transmembrane region" description="Helical" evidence="12">
    <location>
        <begin position="642"/>
        <end position="662"/>
    </location>
</feature>
<feature type="transmembrane region" description="Helical" evidence="12">
    <location>
        <begin position="810"/>
        <end position="832"/>
    </location>
</feature>
<evidence type="ECO:0000256" key="1">
    <source>
        <dbReference type="ARBA" id="ARBA00004141"/>
    </source>
</evidence>
<dbReference type="Gene3D" id="1.20.1250.20">
    <property type="entry name" value="MFS general substrate transporter like domains"/>
    <property type="match status" value="1"/>
</dbReference>
<dbReference type="AlphaFoldDB" id="A0A9W8HYB2"/>
<gene>
    <name evidence="16" type="ORF">H4R20_000761</name>
</gene>
<evidence type="ECO:0000256" key="6">
    <source>
        <dbReference type="ARBA" id="ARBA00023136"/>
    </source>
</evidence>
<feature type="region of interest" description="Disordered" evidence="11">
    <location>
        <begin position="408"/>
        <end position="437"/>
    </location>
</feature>
<keyword evidence="7" id="KW-1015">Disulfide bond</keyword>
<keyword evidence="10" id="KW-0645">Protease</keyword>
<dbReference type="InterPro" id="IPR033116">
    <property type="entry name" value="TRYPSIN_SER"/>
</dbReference>
<keyword evidence="5 12" id="KW-1133">Transmembrane helix</keyword>
<dbReference type="GO" id="GO:0006508">
    <property type="term" value="P:proteolysis"/>
    <property type="evidence" value="ECO:0007669"/>
    <property type="project" value="UniProtKB-KW"/>
</dbReference>
<dbReference type="Proteomes" id="UP001140094">
    <property type="component" value="Unassembled WGS sequence"/>
</dbReference>
<dbReference type="GO" id="GO:1990904">
    <property type="term" value="C:ribonucleoprotein complex"/>
    <property type="evidence" value="ECO:0007669"/>
    <property type="project" value="UniProtKB-KW"/>
</dbReference>
<dbReference type="InterPro" id="IPR009003">
    <property type="entry name" value="Peptidase_S1_PA"/>
</dbReference>
<dbReference type="Gene3D" id="1.20.1720.10">
    <property type="entry name" value="Multidrug resistance protein D"/>
    <property type="match status" value="1"/>
</dbReference>
<dbReference type="Pfam" id="PF07690">
    <property type="entry name" value="MFS_1"/>
    <property type="match status" value="1"/>
</dbReference>
<dbReference type="PROSITE" id="PS00134">
    <property type="entry name" value="TRYPSIN_HIS"/>
    <property type="match status" value="1"/>
</dbReference>
<dbReference type="InterPro" id="IPR018114">
    <property type="entry name" value="TRYPSIN_HIS"/>
</dbReference>
<feature type="transmembrane region" description="Helical" evidence="12">
    <location>
        <begin position="919"/>
        <end position="938"/>
    </location>
</feature>
<feature type="transmembrane region" description="Helical" evidence="12">
    <location>
        <begin position="713"/>
        <end position="729"/>
    </location>
</feature>
<organism evidence="16 17">
    <name type="scientific">Coemansia guatemalensis</name>
    <dbReference type="NCBI Taxonomy" id="2761395"/>
    <lineage>
        <taxon>Eukaryota</taxon>
        <taxon>Fungi</taxon>
        <taxon>Fungi incertae sedis</taxon>
        <taxon>Zoopagomycota</taxon>
        <taxon>Kickxellomycotina</taxon>
        <taxon>Kickxellomycetes</taxon>
        <taxon>Kickxellales</taxon>
        <taxon>Kickxellaceae</taxon>
        <taxon>Coemansia</taxon>
    </lineage>
</organism>
<dbReference type="GO" id="GO:0004252">
    <property type="term" value="F:serine-type endopeptidase activity"/>
    <property type="evidence" value="ECO:0007669"/>
    <property type="project" value="InterPro"/>
</dbReference>
<evidence type="ECO:0000256" key="4">
    <source>
        <dbReference type="ARBA" id="ARBA00022980"/>
    </source>
</evidence>
<dbReference type="GO" id="GO:0022857">
    <property type="term" value="F:transmembrane transporter activity"/>
    <property type="evidence" value="ECO:0007669"/>
    <property type="project" value="InterPro"/>
</dbReference>
<accession>A0A9W8HYB2</accession>
<dbReference type="GO" id="GO:0006412">
    <property type="term" value="P:translation"/>
    <property type="evidence" value="ECO:0007669"/>
    <property type="project" value="InterPro"/>
</dbReference>
<feature type="transmembrane region" description="Helical" evidence="12">
    <location>
        <begin position="780"/>
        <end position="798"/>
    </location>
</feature>
<dbReference type="InterPro" id="IPR011701">
    <property type="entry name" value="MFS"/>
</dbReference>
<dbReference type="Gene3D" id="2.40.10.10">
    <property type="entry name" value="Trypsin-like serine proteases"/>
    <property type="match status" value="1"/>
</dbReference>
<dbReference type="Gene3D" id="3.30.720.90">
    <property type="match status" value="1"/>
</dbReference>
<keyword evidence="10" id="KW-0720">Serine protease</keyword>
<evidence type="ECO:0000259" key="15">
    <source>
        <dbReference type="PROSITE" id="PS50850"/>
    </source>
</evidence>
<dbReference type="InterPro" id="IPR001314">
    <property type="entry name" value="Peptidase_S1A"/>
</dbReference>
<feature type="signal peptide" evidence="13">
    <location>
        <begin position="1"/>
        <end position="22"/>
    </location>
</feature>
<dbReference type="SUPFAM" id="SSF103473">
    <property type="entry name" value="MFS general substrate transporter"/>
    <property type="match status" value="2"/>
</dbReference>
<dbReference type="InterPro" id="IPR036259">
    <property type="entry name" value="MFS_trans_sf"/>
</dbReference>
<feature type="transmembrane region" description="Helical" evidence="12">
    <location>
        <begin position="607"/>
        <end position="630"/>
    </location>
</feature>
<dbReference type="InterPro" id="IPR002675">
    <property type="entry name" value="Ribosomal_eL38"/>
</dbReference>
<evidence type="ECO:0008006" key="18">
    <source>
        <dbReference type="Google" id="ProtNLM"/>
    </source>
</evidence>
<dbReference type="PROSITE" id="PS50240">
    <property type="entry name" value="TRYPSIN_DOM"/>
    <property type="match status" value="1"/>
</dbReference>
<keyword evidence="6 12" id="KW-0472">Membrane</keyword>
<dbReference type="InterPro" id="IPR043504">
    <property type="entry name" value="Peptidase_S1_PA_chymotrypsin"/>
</dbReference>
<feature type="transmembrane region" description="Helical" evidence="12">
    <location>
        <begin position="488"/>
        <end position="507"/>
    </location>
</feature>
<evidence type="ECO:0000256" key="11">
    <source>
        <dbReference type="SAM" id="MobiDB-lite"/>
    </source>
</evidence>
<keyword evidence="13" id="KW-0732">Signal</keyword>
<evidence type="ECO:0000313" key="17">
    <source>
        <dbReference type="Proteomes" id="UP001140094"/>
    </source>
</evidence>
<proteinExistence type="inferred from homology"/>
<dbReference type="PANTHER" id="PTHR23501">
    <property type="entry name" value="MAJOR FACILITATOR SUPERFAMILY"/>
    <property type="match status" value="1"/>
</dbReference>
<dbReference type="OrthoDB" id="10250488at2759"/>
<dbReference type="PROSITE" id="PS00135">
    <property type="entry name" value="TRYPSIN_SER"/>
    <property type="match status" value="1"/>
</dbReference>
<evidence type="ECO:0000259" key="14">
    <source>
        <dbReference type="PROSITE" id="PS50240"/>
    </source>
</evidence>
<comment type="caution">
    <text evidence="16">The sequence shown here is derived from an EMBL/GenBank/DDBJ whole genome shotgun (WGS) entry which is preliminary data.</text>
</comment>
<dbReference type="Pfam" id="PF00089">
    <property type="entry name" value="Trypsin"/>
    <property type="match status" value="1"/>
</dbReference>
<evidence type="ECO:0000256" key="10">
    <source>
        <dbReference type="RuleBase" id="RU363034"/>
    </source>
</evidence>
<feature type="transmembrane region" description="Helical" evidence="12">
    <location>
        <begin position="519"/>
        <end position="545"/>
    </location>
</feature>
<feature type="domain" description="Major facilitator superfamily (MFS) profile" evidence="15">
    <location>
        <begin position="454"/>
        <end position="946"/>
    </location>
</feature>
<feature type="chain" id="PRO_5040882694" description="Major facilitator superfamily (MFS) profile domain-containing protein" evidence="13">
    <location>
        <begin position="23"/>
        <end position="953"/>
    </location>
</feature>
<dbReference type="EMBL" id="JANBUO010000034">
    <property type="protein sequence ID" value="KAJ2808627.1"/>
    <property type="molecule type" value="Genomic_DNA"/>
</dbReference>
<feature type="domain" description="Peptidase S1" evidence="14">
    <location>
        <begin position="41"/>
        <end position="285"/>
    </location>
</feature>
<dbReference type="InterPro" id="IPR038464">
    <property type="entry name" value="Ribosomal_eL38_sf"/>
</dbReference>
<keyword evidence="8 9" id="KW-0687">Ribonucleoprotein</keyword>
<dbReference type="GO" id="GO:0005886">
    <property type="term" value="C:plasma membrane"/>
    <property type="evidence" value="ECO:0007669"/>
    <property type="project" value="TreeGrafter"/>
</dbReference>
<dbReference type="CDD" id="cd00190">
    <property type="entry name" value="Tryp_SPc"/>
    <property type="match status" value="1"/>
</dbReference>
<keyword evidence="4 9" id="KW-0689">Ribosomal protein</keyword>
<feature type="transmembrane region" description="Helical" evidence="12">
    <location>
        <begin position="674"/>
        <end position="693"/>
    </location>
</feature>
<keyword evidence="17" id="KW-1185">Reference proteome</keyword>
<dbReference type="GO" id="GO:0005840">
    <property type="term" value="C:ribosome"/>
    <property type="evidence" value="ECO:0007669"/>
    <property type="project" value="UniProtKB-KW"/>
</dbReference>
<evidence type="ECO:0000256" key="3">
    <source>
        <dbReference type="ARBA" id="ARBA00022692"/>
    </source>
</evidence>
<evidence type="ECO:0000256" key="7">
    <source>
        <dbReference type="ARBA" id="ARBA00023157"/>
    </source>
</evidence>
<comment type="subcellular location">
    <subcellularLocation>
        <location evidence="1">Membrane</location>
        <topology evidence="1">Multi-pass membrane protein</topology>
    </subcellularLocation>
</comment>
<reference evidence="16" key="1">
    <citation type="submission" date="2022-07" db="EMBL/GenBank/DDBJ databases">
        <title>Phylogenomic reconstructions and comparative analyses of Kickxellomycotina fungi.</title>
        <authorList>
            <person name="Reynolds N.K."/>
            <person name="Stajich J.E."/>
            <person name="Barry K."/>
            <person name="Grigoriev I.V."/>
            <person name="Crous P."/>
            <person name="Smith M.E."/>
        </authorList>
    </citation>
    <scope>NUCLEOTIDE SEQUENCE</scope>
    <source>
        <strain evidence="16">NRRL 1565</strain>
    </source>
</reference>
<comment type="similarity">
    <text evidence="2 9">Belongs to the eukaryotic ribosomal protein eL38 family.</text>
</comment>
<protein>
    <recommendedName>
        <fullName evidence="18">Major facilitator superfamily (MFS) profile domain-containing protein</fullName>
    </recommendedName>
</protein>
<feature type="transmembrane region" description="Helical" evidence="12">
    <location>
        <begin position="749"/>
        <end position="771"/>
    </location>
</feature>
<evidence type="ECO:0000256" key="13">
    <source>
        <dbReference type="SAM" id="SignalP"/>
    </source>
</evidence>
<dbReference type="SMART" id="SM00020">
    <property type="entry name" value="Tryp_SPc"/>
    <property type="match status" value="1"/>
</dbReference>
<evidence type="ECO:0000256" key="9">
    <source>
        <dbReference type="RuleBase" id="RU003445"/>
    </source>
</evidence>
<dbReference type="PRINTS" id="PR00722">
    <property type="entry name" value="CHYMOTRYPSIN"/>
</dbReference>
<evidence type="ECO:0000256" key="5">
    <source>
        <dbReference type="ARBA" id="ARBA00022989"/>
    </source>
</evidence>
<dbReference type="PROSITE" id="PS50850">
    <property type="entry name" value="MFS"/>
    <property type="match status" value="1"/>
</dbReference>
<dbReference type="Pfam" id="PF01781">
    <property type="entry name" value="Ribosomal_L38e"/>
    <property type="match status" value="1"/>
</dbReference>
<keyword evidence="3 12" id="KW-0812">Transmembrane</keyword>
<evidence type="ECO:0000313" key="16">
    <source>
        <dbReference type="EMBL" id="KAJ2808627.1"/>
    </source>
</evidence>
<keyword evidence="10" id="KW-0378">Hydrolase</keyword>
<feature type="transmembrane region" description="Helical" evidence="12">
    <location>
        <begin position="452"/>
        <end position="476"/>
    </location>
</feature>
<feature type="transmembrane region" description="Helical" evidence="12">
    <location>
        <begin position="575"/>
        <end position="595"/>
    </location>
</feature>